<comment type="caution">
    <text evidence="1">The sequence shown here is derived from an EMBL/GenBank/DDBJ whole genome shotgun (WGS) entry which is preliminary data.</text>
</comment>
<proteinExistence type="predicted"/>
<reference evidence="1 2" key="1">
    <citation type="journal article" date="2012" name="J. Bacteriol.">
        <title>Genome sequence of benzo(a)pyrene-degrading bacterium Novosphingobium pentaromativorans US6-1.</title>
        <authorList>
            <person name="Luo Y.R."/>
            <person name="Kang S.G."/>
            <person name="Kim S.J."/>
            <person name="Kim M.R."/>
            <person name="Li N."/>
            <person name="Lee J.H."/>
            <person name="Kwon K.K."/>
        </authorList>
    </citation>
    <scope>NUCLEOTIDE SEQUENCE [LARGE SCALE GENOMIC DNA]</scope>
    <source>
        <strain evidence="1 2">US6-1</strain>
    </source>
</reference>
<gene>
    <name evidence="1" type="ORF">NSU_0320</name>
</gene>
<sequence>MKAVNQEFGLKISRQQVEKYDPTKRAGQSLSKKLKAIFEATRDGFITNTAHIGWAHRSTRLRVIQRVGEKAEEMGNLALVLDAAKQAAMEEGNSFTNRREHTGKDGKDLPAAAPAVAIFALPDNGRDA</sequence>
<dbReference type="Proteomes" id="UP000004030">
    <property type="component" value="Unassembled WGS sequence"/>
</dbReference>
<keyword evidence="2" id="KW-1185">Reference proteome</keyword>
<evidence type="ECO:0000313" key="1">
    <source>
        <dbReference type="EMBL" id="EHJ62808.1"/>
    </source>
</evidence>
<dbReference type="AlphaFoldDB" id="G6E7I5"/>
<dbReference type="EMBL" id="AGFM01000006">
    <property type="protein sequence ID" value="EHJ62808.1"/>
    <property type="molecule type" value="Genomic_DNA"/>
</dbReference>
<dbReference type="Pfam" id="PF10045">
    <property type="entry name" value="DUF2280"/>
    <property type="match status" value="1"/>
</dbReference>
<dbReference type="PATRIC" id="fig|1088721.3.peg.316"/>
<evidence type="ECO:0000313" key="2">
    <source>
        <dbReference type="Proteomes" id="UP000004030"/>
    </source>
</evidence>
<dbReference type="InterPro" id="IPR018738">
    <property type="entry name" value="DUF2280"/>
</dbReference>
<dbReference type="eggNOG" id="COG5556">
    <property type="taxonomic scope" value="Bacteria"/>
</dbReference>
<protein>
    <submittedName>
        <fullName evidence="1">Uncharacterized protein</fullName>
    </submittedName>
</protein>
<name>G6E7I5_9SPHN</name>
<dbReference type="STRING" id="1088721.JI59_18500"/>
<organism evidence="1 2">
    <name type="scientific">Novosphingobium pentaromativorans US6-1</name>
    <dbReference type="NCBI Taxonomy" id="1088721"/>
    <lineage>
        <taxon>Bacteria</taxon>
        <taxon>Pseudomonadati</taxon>
        <taxon>Pseudomonadota</taxon>
        <taxon>Alphaproteobacteria</taxon>
        <taxon>Sphingomonadales</taxon>
        <taxon>Sphingomonadaceae</taxon>
        <taxon>Novosphingobium</taxon>
    </lineage>
</organism>
<accession>G6E7I5</accession>